<gene>
    <name evidence="1" type="ORF">J2W98_002338</name>
</gene>
<evidence type="ECO:0000313" key="2">
    <source>
        <dbReference type="Proteomes" id="UP001266807"/>
    </source>
</evidence>
<name>A0ABU1QEL0_9BACL</name>
<accession>A0ABU1QEL0</accession>
<proteinExistence type="predicted"/>
<sequence>MEQDTVVSEDFGFLIDYGIVKRSIIQPIYLILGVDVKKDLEDCRPQDLSICLFY</sequence>
<dbReference type="Proteomes" id="UP001266807">
    <property type="component" value="Unassembled WGS sequence"/>
</dbReference>
<evidence type="ECO:0000313" key="1">
    <source>
        <dbReference type="EMBL" id="MDR6778076.1"/>
    </source>
</evidence>
<comment type="caution">
    <text evidence="1">The sequence shown here is derived from an EMBL/GenBank/DDBJ whole genome shotgun (WGS) entry which is preliminary data.</text>
</comment>
<dbReference type="EMBL" id="JAVDUG010000002">
    <property type="protein sequence ID" value="MDR6778076.1"/>
    <property type="molecule type" value="Genomic_DNA"/>
</dbReference>
<keyword evidence="2" id="KW-1185">Reference proteome</keyword>
<organism evidence="1 2">
    <name type="scientific">Paenibacillus peoriae</name>
    <dbReference type="NCBI Taxonomy" id="59893"/>
    <lineage>
        <taxon>Bacteria</taxon>
        <taxon>Bacillati</taxon>
        <taxon>Bacillota</taxon>
        <taxon>Bacilli</taxon>
        <taxon>Bacillales</taxon>
        <taxon>Paenibacillaceae</taxon>
        <taxon>Paenibacillus</taxon>
    </lineage>
</organism>
<protein>
    <submittedName>
        <fullName evidence="1">Uncharacterized protein</fullName>
    </submittedName>
</protein>
<reference evidence="1 2" key="1">
    <citation type="submission" date="2023-07" db="EMBL/GenBank/DDBJ databases">
        <title>Sorghum-associated microbial communities from plants grown in Nebraska, USA.</title>
        <authorList>
            <person name="Schachtman D."/>
        </authorList>
    </citation>
    <scope>NUCLEOTIDE SEQUENCE [LARGE SCALE GENOMIC DNA]</scope>
    <source>
        <strain evidence="1 2">BE143</strain>
    </source>
</reference>